<evidence type="ECO:0000313" key="1">
    <source>
        <dbReference type="EMBL" id="MPC15549.1"/>
    </source>
</evidence>
<keyword evidence="2" id="KW-1185">Reference proteome</keyword>
<reference evidence="1 2" key="1">
    <citation type="submission" date="2019-05" db="EMBL/GenBank/DDBJ databases">
        <title>Another draft genome of Portunus trituberculatus and its Hox gene families provides insights of decapod evolution.</title>
        <authorList>
            <person name="Jeong J.-H."/>
            <person name="Song I."/>
            <person name="Kim S."/>
            <person name="Choi T."/>
            <person name="Kim D."/>
            <person name="Ryu S."/>
            <person name="Kim W."/>
        </authorList>
    </citation>
    <scope>NUCLEOTIDE SEQUENCE [LARGE SCALE GENOMIC DNA]</scope>
    <source>
        <tissue evidence="1">Muscle</tissue>
    </source>
</reference>
<dbReference type="EMBL" id="VSRR010000435">
    <property type="protein sequence ID" value="MPC15549.1"/>
    <property type="molecule type" value="Genomic_DNA"/>
</dbReference>
<dbReference type="Proteomes" id="UP000324222">
    <property type="component" value="Unassembled WGS sequence"/>
</dbReference>
<gene>
    <name evidence="1" type="ORF">E2C01_008345</name>
</gene>
<protein>
    <submittedName>
        <fullName evidence="1">Uncharacterized protein</fullName>
    </submittedName>
</protein>
<dbReference type="AlphaFoldDB" id="A0A5B7D1I7"/>
<accession>A0A5B7D1I7</accession>
<evidence type="ECO:0000313" key="2">
    <source>
        <dbReference type="Proteomes" id="UP000324222"/>
    </source>
</evidence>
<proteinExistence type="predicted"/>
<organism evidence="1 2">
    <name type="scientific">Portunus trituberculatus</name>
    <name type="common">Swimming crab</name>
    <name type="synonym">Neptunus trituberculatus</name>
    <dbReference type="NCBI Taxonomy" id="210409"/>
    <lineage>
        <taxon>Eukaryota</taxon>
        <taxon>Metazoa</taxon>
        <taxon>Ecdysozoa</taxon>
        <taxon>Arthropoda</taxon>
        <taxon>Crustacea</taxon>
        <taxon>Multicrustacea</taxon>
        <taxon>Malacostraca</taxon>
        <taxon>Eumalacostraca</taxon>
        <taxon>Eucarida</taxon>
        <taxon>Decapoda</taxon>
        <taxon>Pleocyemata</taxon>
        <taxon>Brachyura</taxon>
        <taxon>Eubrachyura</taxon>
        <taxon>Portunoidea</taxon>
        <taxon>Portunidae</taxon>
        <taxon>Portuninae</taxon>
        <taxon>Portunus</taxon>
    </lineage>
</organism>
<sequence length="97" mass="10504">MERVCQSAVNTFDRETLLVQLKAFPQEDEVMGEDGVFGGLGAAVVVGWLSDGSTVGVVDGTAKQPTALLTRKAVLWLMVVEWCHSNLSQMEFDACGR</sequence>
<name>A0A5B7D1I7_PORTR</name>
<comment type="caution">
    <text evidence="1">The sequence shown here is derived from an EMBL/GenBank/DDBJ whole genome shotgun (WGS) entry which is preliminary data.</text>
</comment>